<dbReference type="AlphaFoldDB" id="A0A645B6D3"/>
<dbReference type="InterPro" id="IPR059052">
    <property type="entry name" value="HH_YbhG-like"/>
</dbReference>
<dbReference type="InterPro" id="IPR050465">
    <property type="entry name" value="UPF0194_transport"/>
</dbReference>
<evidence type="ECO:0000256" key="2">
    <source>
        <dbReference type="ARBA" id="ARBA00023054"/>
    </source>
</evidence>
<evidence type="ECO:0000259" key="6">
    <source>
        <dbReference type="Pfam" id="PF25990"/>
    </source>
</evidence>
<evidence type="ECO:0000313" key="7">
    <source>
        <dbReference type="EMBL" id="MPM60962.1"/>
    </source>
</evidence>
<reference evidence="7" key="1">
    <citation type="submission" date="2019-08" db="EMBL/GenBank/DDBJ databases">
        <authorList>
            <person name="Kucharzyk K."/>
            <person name="Murdoch R.W."/>
            <person name="Higgins S."/>
            <person name="Loffler F."/>
        </authorList>
    </citation>
    <scope>NUCLEOTIDE SEQUENCE</scope>
</reference>
<dbReference type="Pfam" id="PF25881">
    <property type="entry name" value="HH_YBHG"/>
    <property type="match status" value="1"/>
</dbReference>
<dbReference type="EMBL" id="VSSQ01018076">
    <property type="protein sequence ID" value="MPM60962.1"/>
    <property type="molecule type" value="Genomic_DNA"/>
</dbReference>
<dbReference type="GO" id="GO:0042597">
    <property type="term" value="C:periplasmic space"/>
    <property type="evidence" value="ECO:0007669"/>
    <property type="project" value="UniProtKB-SubCell"/>
</dbReference>
<protein>
    <submittedName>
        <fullName evidence="7">Uncharacterized protein</fullName>
    </submittedName>
</protein>
<evidence type="ECO:0000256" key="1">
    <source>
        <dbReference type="ARBA" id="ARBA00004196"/>
    </source>
</evidence>
<organism evidence="7">
    <name type="scientific">bioreactor metagenome</name>
    <dbReference type="NCBI Taxonomy" id="1076179"/>
    <lineage>
        <taxon>unclassified sequences</taxon>
        <taxon>metagenomes</taxon>
        <taxon>ecological metagenomes</taxon>
    </lineage>
</organism>
<name>A0A645B6D3_9ZZZZ</name>
<evidence type="ECO:0000256" key="4">
    <source>
        <dbReference type="SAM" id="Phobius"/>
    </source>
</evidence>
<feature type="coiled-coil region" evidence="3">
    <location>
        <begin position="110"/>
        <end position="168"/>
    </location>
</feature>
<dbReference type="Gene3D" id="1.10.287.470">
    <property type="entry name" value="Helix hairpin bin"/>
    <property type="match status" value="2"/>
</dbReference>
<keyword evidence="4" id="KW-0472">Membrane</keyword>
<dbReference type="PANTHER" id="PTHR32347:SF29">
    <property type="entry name" value="UPF0194 MEMBRANE PROTEIN YBHG"/>
    <property type="match status" value="1"/>
</dbReference>
<evidence type="ECO:0000259" key="5">
    <source>
        <dbReference type="Pfam" id="PF25881"/>
    </source>
</evidence>
<keyword evidence="4" id="KW-1133">Transmembrane helix</keyword>
<keyword evidence="4" id="KW-0812">Transmembrane</keyword>
<keyword evidence="2 3" id="KW-0175">Coiled coil</keyword>
<feature type="transmembrane region" description="Helical" evidence="4">
    <location>
        <begin position="7"/>
        <end position="24"/>
    </location>
</feature>
<evidence type="ECO:0000256" key="3">
    <source>
        <dbReference type="SAM" id="Coils"/>
    </source>
</evidence>
<comment type="subcellular location">
    <subcellularLocation>
        <location evidence="1">Cell envelope</location>
    </subcellularLocation>
</comment>
<dbReference type="PANTHER" id="PTHR32347">
    <property type="entry name" value="EFFLUX SYSTEM COMPONENT YKNX-RELATED"/>
    <property type="match status" value="1"/>
</dbReference>
<gene>
    <name evidence="7" type="ORF">SDC9_107816</name>
</gene>
<sequence>MEKKFKVLIPVLIILIAAGAYFLLTRKQADPNLIKVSGNIETTTVGVGFKVAGHVLDRPVDEGDRVKKGQLIANLETADLQLDVAKAKAQLLASEATLTQLMNGSRQQDVSAAKAAFNSALADKQNAEAEYRRSEELFAQGAISAQSRERVQTTYATMSARADQAQQQLSLVIEGPRQEEIALAAAQVEQNRQALNLAQTRLAYAQVTAPIDGVILSKNIEPGEYVSLGTPVVTIGELDKVWLKAYIAETDLGKIQLGQKVSVTTDTYPNKSYSGTIGYIASEAEFTPKNIQTAEERVKLVYRIKIMIDNAAHELKPGMPADAVIKLGRNE</sequence>
<dbReference type="SUPFAM" id="SSF111369">
    <property type="entry name" value="HlyD-like secretion proteins"/>
    <property type="match status" value="2"/>
</dbReference>
<dbReference type="Gene3D" id="2.40.50.100">
    <property type="match status" value="2"/>
</dbReference>
<accession>A0A645B6D3</accession>
<dbReference type="Gene3D" id="2.40.30.170">
    <property type="match status" value="1"/>
</dbReference>
<dbReference type="Pfam" id="PF25990">
    <property type="entry name" value="Beta-barrel_YknX"/>
    <property type="match status" value="1"/>
</dbReference>
<comment type="caution">
    <text evidence="7">The sequence shown here is derived from an EMBL/GenBank/DDBJ whole genome shotgun (WGS) entry which is preliminary data.</text>
</comment>
<feature type="domain" description="YbhG-like alpha-helical hairpin" evidence="5">
    <location>
        <begin position="77"/>
        <end position="202"/>
    </location>
</feature>
<dbReference type="InterPro" id="IPR058636">
    <property type="entry name" value="Beta-barrel_YknX"/>
</dbReference>
<feature type="domain" description="YknX-like beta-barrel" evidence="6">
    <location>
        <begin position="244"/>
        <end position="320"/>
    </location>
</feature>
<proteinExistence type="predicted"/>